<organism evidence="3 4">
    <name type="scientific">Anseongella ginsenosidimutans</name>
    <dbReference type="NCBI Taxonomy" id="496056"/>
    <lineage>
        <taxon>Bacteria</taxon>
        <taxon>Pseudomonadati</taxon>
        <taxon>Bacteroidota</taxon>
        <taxon>Sphingobacteriia</taxon>
        <taxon>Sphingobacteriales</taxon>
        <taxon>Sphingobacteriaceae</taxon>
        <taxon>Anseongella</taxon>
    </lineage>
</organism>
<keyword evidence="2 3" id="KW-0808">Transferase</keyword>
<evidence type="ECO:0000256" key="1">
    <source>
        <dbReference type="ARBA" id="ARBA00022676"/>
    </source>
</evidence>
<dbReference type="RefSeq" id="WP_132130585.1">
    <property type="nucleotide sequence ID" value="NZ_CP042432.1"/>
</dbReference>
<protein>
    <submittedName>
        <fullName evidence="3">UDP-N-acetyl-D-mannosaminouronate:lipid I N-acetyl-D-mannosaminouronosyltransferase</fullName>
    </submittedName>
</protein>
<evidence type="ECO:0000256" key="2">
    <source>
        <dbReference type="ARBA" id="ARBA00022679"/>
    </source>
</evidence>
<dbReference type="EMBL" id="SMAD01000017">
    <property type="protein sequence ID" value="TCS84827.1"/>
    <property type="molecule type" value="Genomic_DNA"/>
</dbReference>
<keyword evidence="1" id="KW-0328">Glycosyltransferase</keyword>
<sequence length="231" mass="26508">MDVAVINGKRAYGFVSTGELLDFIEGKKGLLVALNPEKLNRNEPLLDQIINNHIGYPDGIGAVFALRLRGVKAIRITGADFWLDIIKNNYKSKSFYLIGARQDVLEATVARLKKEYPKIEIKGWRNGYFKHEEINTIAEEIKATEPDFVFVAMGSPRQEYLMNELFGQFDKALYMGLGGSYDVYSGSKKRAPKVLQVLGLEWFYRLASEPSRWRRQTSLFVFLYRLLLKRI</sequence>
<dbReference type="OrthoDB" id="9771846at2"/>
<reference evidence="3 4" key="1">
    <citation type="submission" date="2019-03" db="EMBL/GenBank/DDBJ databases">
        <title>Genomic Encyclopedia of Type Strains, Phase IV (KMG-IV): sequencing the most valuable type-strain genomes for metagenomic binning, comparative biology and taxonomic classification.</title>
        <authorList>
            <person name="Goeker M."/>
        </authorList>
    </citation>
    <scope>NUCLEOTIDE SEQUENCE [LARGE SCALE GENOMIC DNA]</scope>
    <source>
        <strain evidence="3 4">DSM 21100</strain>
    </source>
</reference>
<dbReference type="InterPro" id="IPR004629">
    <property type="entry name" value="WecG_TagA_CpsF"/>
</dbReference>
<keyword evidence="4" id="KW-1185">Reference proteome</keyword>
<dbReference type="AlphaFoldDB" id="A0A4R3KM52"/>
<evidence type="ECO:0000313" key="3">
    <source>
        <dbReference type="EMBL" id="TCS84827.1"/>
    </source>
</evidence>
<gene>
    <name evidence="3" type="ORF">EDD80_1175</name>
</gene>
<accession>A0A4R3KM52</accession>
<dbReference type="Proteomes" id="UP000295807">
    <property type="component" value="Unassembled WGS sequence"/>
</dbReference>
<dbReference type="CDD" id="cd06533">
    <property type="entry name" value="Glyco_transf_WecG_TagA"/>
    <property type="match status" value="1"/>
</dbReference>
<dbReference type="Pfam" id="PF03808">
    <property type="entry name" value="Glyco_tran_WecG"/>
    <property type="match status" value="1"/>
</dbReference>
<name>A0A4R3KM52_9SPHI</name>
<evidence type="ECO:0000313" key="4">
    <source>
        <dbReference type="Proteomes" id="UP000295807"/>
    </source>
</evidence>
<dbReference type="NCBIfam" id="TIGR00696">
    <property type="entry name" value="wecG_tagA_cpsF"/>
    <property type="match status" value="1"/>
</dbReference>
<dbReference type="PANTHER" id="PTHR34136:SF1">
    <property type="entry name" value="UDP-N-ACETYL-D-MANNOSAMINURONIC ACID TRANSFERASE"/>
    <property type="match status" value="1"/>
</dbReference>
<proteinExistence type="predicted"/>
<dbReference type="GO" id="GO:0016758">
    <property type="term" value="F:hexosyltransferase activity"/>
    <property type="evidence" value="ECO:0007669"/>
    <property type="project" value="TreeGrafter"/>
</dbReference>
<dbReference type="PANTHER" id="PTHR34136">
    <property type="match status" value="1"/>
</dbReference>
<comment type="caution">
    <text evidence="3">The sequence shown here is derived from an EMBL/GenBank/DDBJ whole genome shotgun (WGS) entry which is preliminary data.</text>
</comment>